<dbReference type="RefSeq" id="XP_029234690.1">
    <property type="nucleotide sequence ID" value="XM_029385443.1"/>
</dbReference>
<dbReference type="AlphaFoldDB" id="A0A422MZ83"/>
<dbReference type="GeneID" id="40332640"/>
<gene>
    <name evidence="1" type="ORF">TraAM80_08707</name>
</gene>
<evidence type="ECO:0000313" key="1">
    <source>
        <dbReference type="EMBL" id="RNE98532.1"/>
    </source>
</evidence>
<accession>A0A422MZ83</accession>
<evidence type="ECO:0000313" key="2">
    <source>
        <dbReference type="Proteomes" id="UP000283634"/>
    </source>
</evidence>
<keyword evidence="2" id="KW-1185">Reference proteome</keyword>
<protein>
    <submittedName>
        <fullName evidence="1">Retrotransposon hot spot (RHS) protein</fullName>
    </submittedName>
</protein>
<reference evidence="1 2" key="1">
    <citation type="journal article" date="2018" name="BMC Genomics">
        <title>Genomic comparison of Trypanosoma conorhini and Trypanosoma rangeli to Trypanosoma cruzi strains of high and low virulence.</title>
        <authorList>
            <person name="Bradwell K.R."/>
            <person name="Koparde V.N."/>
            <person name="Matveyev A.V."/>
            <person name="Serrano M.G."/>
            <person name="Alves J.M."/>
            <person name="Parikh H."/>
            <person name="Huang B."/>
            <person name="Lee V."/>
            <person name="Espinosa-Alvarez O."/>
            <person name="Ortiz P.A."/>
            <person name="Costa-Martins A.G."/>
            <person name="Teixeira M.M."/>
            <person name="Buck G.A."/>
        </authorList>
    </citation>
    <scope>NUCLEOTIDE SEQUENCE [LARGE SCALE GENOMIC DNA]</scope>
    <source>
        <strain evidence="1 2">AM80</strain>
    </source>
</reference>
<organism evidence="1 2">
    <name type="scientific">Trypanosoma rangeli</name>
    <dbReference type="NCBI Taxonomy" id="5698"/>
    <lineage>
        <taxon>Eukaryota</taxon>
        <taxon>Discoba</taxon>
        <taxon>Euglenozoa</taxon>
        <taxon>Kinetoplastea</taxon>
        <taxon>Metakinetoplastina</taxon>
        <taxon>Trypanosomatida</taxon>
        <taxon>Trypanosomatidae</taxon>
        <taxon>Trypanosoma</taxon>
        <taxon>Herpetosoma</taxon>
    </lineage>
</organism>
<proteinExistence type="predicted"/>
<sequence>MTCNFKGWEALWEKMKWEIIYIQHAESTPMTGRRDCHVTEGEKEVPRLQVARDFWERRVEQCQVQLDAELAAQLIVAASEGRSGQVTGTWSVFGNSIPCSCVTWCCMGLCCFKTLFQCVSFLVGKEGWRHGWEWGRGELYYYCGWCSGRSGGFLVCIAAGVGCFAERRRWGECATR</sequence>
<comment type="caution">
    <text evidence="1">The sequence shown here is derived from an EMBL/GenBank/DDBJ whole genome shotgun (WGS) entry which is preliminary data.</text>
</comment>
<dbReference type="Proteomes" id="UP000283634">
    <property type="component" value="Unassembled WGS sequence"/>
</dbReference>
<name>A0A422MZ83_TRYRA</name>
<dbReference type="EMBL" id="MKGL01000455">
    <property type="protein sequence ID" value="RNE98532.1"/>
    <property type="molecule type" value="Genomic_DNA"/>
</dbReference>